<dbReference type="RefSeq" id="WP_111456006.1">
    <property type="nucleotide sequence ID" value="NZ_QFYP01000001.1"/>
</dbReference>
<evidence type="ECO:0000313" key="2">
    <source>
        <dbReference type="Proteomes" id="UP000249842"/>
    </source>
</evidence>
<comment type="caution">
    <text evidence="1">The sequence shown here is derived from an EMBL/GenBank/DDBJ whole genome shotgun (WGS) entry which is preliminary data.</text>
</comment>
<gene>
    <name evidence="1" type="ORF">DJ021_02300</name>
</gene>
<proteinExistence type="predicted"/>
<organism evidence="1 2">
    <name type="scientific">Phenylobacterium hankyongense</name>
    <dbReference type="NCBI Taxonomy" id="1813876"/>
    <lineage>
        <taxon>Bacteria</taxon>
        <taxon>Pseudomonadati</taxon>
        <taxon>Pseudomonadota</taxon>
        <taxon>Alphaproteobacteria</taxon>
        <taxon>Caulobacterales</taxon>
        <taxon>Caulobacteraceae</taxon>
        <taxon>Phenylobacterium</taxon>
    </lineage>
</organism>
<name>A0A328AUL1_9CAUL</name>
<evidence type="ECO:0000313" key="1">
    <source>
        <dbReference type="EMBL" id="RAK58713.1"/>
    </source>
</evidence>
<dbReference type="Proteomes" id="UP000249842">
    <property type="component" value="Unassembled WGS sequence"/>
</dbReference>
<protein>
    <submittedName>
        <fullName evidence="1">Uncharacterized protein</fullName>
    </submittedName>
</protein>
<reference evidence="2" key="1">
    <citation type="submission" date="2018-05" db="EMBL/GenBank/DDBJ databases">
        <authorList>
            <person name="Li X."/>
        </authorList>
    </citation>
    <scope>NUCLEOTIDE SEQUENCE [LARGE SCALE GENOMIC DNA]</scope>
    <source>
        <strain evidence="2">HKS-05</strain>
    </source>
</reference>
<dbReference type="EMBL" id="QFYP01000001">
    <property type="protein sequence ID" value="RAK58713.1"/>
    <property type="molecule type" value="Genomic_DNA"/>
</dbReference>
<accession>A0A328AUL1</accession>
<sequence>MDYEILGEPSTLRSGPARLRGSFSATPEVAEQAFRDGEGVLTLEGGTAFRITMLGHSAGSGVAYFEMRV</sequence>
<dbReference type="AlphaFoldDB" id="A0A328AUL1"/>
<keyword evidence="2" id="KW-1185">Reference proteome</keyword>
<dbReference type="OrthoDB" id="7189694at2"/>